<feature type="transmembrane region" description="Helical" evidence="9">
    <location>
        <begin position="226"/>
        <end position="250"/>
    </location>
</feature>
<feature type="transmembrane region" description="Helical" evidence="9">
    <location>
        <begin position="304"/>
        <end position="330"/>
    </location>
</feature>
<comment type="caution">
    <text evidence="11">The sequence shown here is derived from an EMBL/GenBank/DDBJ whole genome shotgun (WGS) entry which is preliminary data.</text>
</comment>
<feature type="transmembrane region" description="Helical" evidence="9">
    <location>
        <begin position="281"/>
        <end position="298"/>
    </location>
</feature>
<dbReference type="Pfam" id="PF07695">
    <property type="entry name" value="7TMR-DISM_7TM"/>
    <property type="match status" value="1"/>
</dbReference>
<accession>A0A1C0B535</accession>
<feature type="transmembrane region" description="Helical" evidence="9">
    <location>
        <begin position="165"/>
        <end position="187"/>
    </location>
</feature>
<dbReference type="OrthoDB" id="9805967at2"/>
<dbReference type="SUPFAM" id="SSF47384">
    <property type="entry name" value="Homodimeric domain of signal transducing histidine kinase"/>
    <property type="match status" value="1"/>
</dbReference>
<keyword evidence="9" id="KW-1133">Transmembrane helix</keyword>
<evidence type="ECO:0000256" key="3">
    <source>
        <dbReference type="ARBA" id="ARBA00022553"/>
    </source>
</evidence>
<sequence>MKTIFFFIILITTKLFSMHHGPYIKDYVAEDHINFKDLRYKDYYNKTLDEFTIKFILNKKEIGENIYYLTIVSDKKSLTHTNVEYEIINNIMIVKLDKNQKNELFFTYKYDKAKSPEFRSDCISSFEYNYFLRYEGILYGLAYGIIFCAFLYYIIIYYSTRMICFLYYSLMQLFVLLSLVGFMYFSYQVTSPRIIHALVDFAETLAFLFTFLFAQSILRSKEKMPYINILLNLFILINLIDLILICIYKYSILYLYLPFYIGFLIPALVGIIAVFKGNKNAIVYTIGWSIVCFFVYIAQKGLFIISGIYIVHIGAPLESLIFSFALGLMLRDLAKQRNEKEKLLIHQSKLASMGEMINNIAHQWRQPLTHLSFINMNLQLSLEDKKVDKNYINNKIKEAKYQIDFMSKTIDNFTDFYKPNKQKSIFLISEAINKAIYIMKAILEDKKIYIEFEIIKDKEINSYENDYSQVVLNLITNSKDALILNKIEEPKIKIVLDLEEEKSILKVFDNAGGIDKKYSELIFDPYFTTKDKGSGIGLYMSKMIIETHFKGEIKAQNIEDGVVFLLKV</sequence>
<dbReference type="EC" id="2.7.13.3" evidence="2"/>
<dbReference type="InterPro" id="IPR011623">
    <property type="entry name" value="7TMR_DISM_rcpt_extracell_dom1"/>
</dbReference>
<comment type="catalytic activity">
    <reaction evidence="1">
        <text>ATP + protein L-histidine = ADP + protein N-phospho-L-histidine.</text>
        <dbReference type="EC" id="2.7.13.3"/>
    </reaction>
</comment>
<dbReference type="PANTHER" id="PTHR43065:SF10">
    <property type="entry name" value="PEROXIDE STRESS-ACTIVATED HISTIDINE KINASE MAK3"/>
    <property type="match status" value="1"/>
</dbReference>
<proteinExistence type="predicted"/>
<dbReference type="STRING" id="544718.AAX25_00472"/>
<evidence type="ECO:0000259" key="10">
    <source>
        <dbReference type="PROSITE" id="PS50109"/>
    </source>
</evidence>
<keyword evidence="3" id="KW-0597">Phosphoprotein</keyword>
<gene>
    <name evidence="11" type="primary">fixL_4</name>
    <name evidence="11" type="ORF">AAX29_01915</name>
</gene>
<evidence type="ECO:0000313" key="11">
    <source>
        <dbReference type="EMBL" id="OCL97555.1"/>
    </source>
</evidence>
<keyword evidence="4 11" id="KW-0808">Transferase</keyword>
<keyword evidence="6" id="KW-0418">Kinase</keyword>
<organism evidence="11 12">
    <name type="scientific">Aliarcobacter thereius</name>
    <dbReference type="NCBI Taxonomy" id="544718"/>
    <lineage>
        <taxon>Bacteria</taxon>
        <taxon>Pseudomonadati</taxon>
        <taxon>Campylobacterota</taxon>
        <taxon>Epsilonproteobacteria</taxon>
        <taxon>Campylobacterales</taxon>
        <taxon>Arcobacteraceae</taxon>
        <taxon>Aliarcobacter</taxon>
    </lineage>
</organism>
<dbReference type="PROSITE" id="PS50109">
    <property type="entry name" value="HIS_KIN"/>
    <property type="match status" value="1"/>
</dbReference>
<name>A0A1C0B535_9BACT</name>
<dbReference type="InterPro" id="IPR005467">
    <property type="entry name" value="His_kinase_dom"/>
</dbReference>
<keyword evidence="9" id="KW-0472">Membrane</keyword>
<dbReference type="GO" id="GO:0005524">
    <property type="term" value="F:ATP binding"/>
    <property type="evidence" value="ECO:0007669"/>
    <property type="project" value="UniProtKB-KW"/>
</dbReference>
<dbReference type="Gene3D" id="3.30.565.10">
    <property type="entry name" value="Histidine kinase-like ATPase, C-terminal domain"/>
    <property type="match status" value="1"/>
</dbReference>
<dbReference type="RefSeq" id="WP_066187536.1">
    <property type="nucleotide sequence ID" value="NZ_LCUJ01000010.1"/>
</dbReference>
<keyword evidence="5" id="KW-0547">Nucleotide-binding</keyword>
<dbReference type="PRINTS" id="PR00344">
    <property type="entry name" value="BCTRLSENSOR"/>
</dbReference>
<dbReference type="Gene3D" id="1.10.287.130">
    <property type="match status" value="1"/>
</dbReference>
<evidence type="ECO:0000256" key="8">
    <source>
        <dbReference type="ARBA" id="ARBA00023012"/>
    </source>
</evidence>
<evidence type="ECO:0000256" key="9">
    <source>
        <dbReference type="SAM" id="Phobius"/>
    </source>
</evidence>
<dbReference type="PANTHER" id="PTHR43065">
    <property type="entry name" value="SENSOR HISTIDINE KINASE"/>
    <property type="match status" value="1"/>
</dbReference>
<dbReference type="GO" id="GO:0000155">
    <property type="term" value="F:phosphorelay sensor kinase activity"/>
    <property type="evidence" value="ECO:0007669"/>
    <property type="project" value="InterPro"/>
</dbReference>
<evidence type="ECO:0000256" key="1">
    <source>
        <dbReference type="ARBA" id="ARBA00000085"/>
    </source>
</evidence>
<dbReference type="PATRIC" id="fig|544718.51.peg.1881"/>
<keyword evidence="9" id="KW-0812">Transmembrane</keyword>
<evidence type="ECO:0000256" key="7">
    <source>
        <dbReference type="ARBA" id="ARBA00022840"/>
    </source>
</evidence>
<dbReference type="CDD" id="cd00082">
    <property type="entry name" value="HisKA"/>
    <property type="match status" value="1"/>
</dbReference>
<dbReference type="Pfam" id="PF02518">
    <property type="entry name" value="HATPase_c"/>
    <property type="match status" value="1"/>
</dbReference>
<feature type="transmembrane region" description="Helical" evidence="9">
    <location>
        <begin position="193"/>
        <end position="214"/>
    </location>
</feature>
<keyword evidence="8" id="KW-0902">Two-component regulatory system</keyword>
<dbReference type="InterPro" id="IPR003661">
    <property type="entry name" value="HisK_dim/P_dom"/>
</dbReference>
<dbReference type="AlphaFoldDB" id="A0A1C0B535"/>
<dbReference type="SUPFAM" id="SSF55874">
    <property type="entry name" value="ATPase domain of HSP90 chaperone/DNA topoisomerase II/histidine kinase"/>
    <property type="match status" value="1"/>
</dbReference>
<evidence type="ECO:0000256" key="6">
    <source>
        <dbReference type="ARBA" id="ARBA00022777"/>
    </source>
</evidence>
<feature type="transmembrane region" description="Helical" evidence="9">
    <location>
        <begin position="256"/>
        <end position="274"/>
    </location>
</feature>
<keyword evidence="7" id="KW-0067">ATP-binding</keyword>
<feature type="transmembrane region" description="Helical" evidence="9">
    <location>
        <begin position="137"/>
        <end position="158"/>
    </location>
</feature>
<evidence type="ECO:0000256" key="5">
    <source>
        <dbReference type="ARBA" id="ARBA00022741"/>
    </source>
</evidence>
<evidence type="ECO:0000313" key="12">
    <source>
        <dbReference type="Proteomes" id="UP000093281"/>
    </source>
</evidence>
<evidence type="ECO:0000256" key="4">
    <source>
        <dbReference type="ARBA" id="ARBA00022679"/>
    </source>
</evidence>
<reference evidence="12" key="1">
    <citation type="submission" date="2015-05" db="EMBL/GenBank/DDBJ databases">
        <authorList>
            <person name="Rovetto F."/>
            <person name="Cocolin L."/>
            <person name="Illeghems K."/>
            <person name="Van Nieuwerburgh F."/>
            <person name="Houf K."/>
        </authorList>
    </citation>
    <scope>NUCLEOTIDE SEQUENCE [LARGE SCALE GENOMIC DNA]</scope>
    <source>
        <strain evidence="12">DU22</strain>
    </source>
</reference>
<dbReference type="SMART" id="SM00387">
    <property type="entry name" value="HATPase_c"/>
    <property type="match status" value="1"/>
</dbReference>
<protein>
    <recommendedName>
        <fullName evidence="2">histidine kinase</fullName>
        <ecNumber evidence="2">2.7.13.3</ecNumber>
    </recommendedName>
</protein>
<dbReference type="EMBL" id="LCUJ01000010">
    <property type="protein sequence ID" value="OCL97555.1"/>
    <property type="molecule type" value="Genomic_DNA"/>
</dbReference>
<evidence type="ECO:0000256" key="2">
    <source>
        <dbReference type="ARBA" id="ARBA00012438"/>
    </source>
</evidence>
<dbReference type="InterPro" id="IPR003594">
    <property type="entry name" value="HATPase_dom"/>
</dbReference>
<dbReference type="InterPro" id="IPR036890">
    <property type="entry name" value="HATPase_C_sf"/>
</dbReference>
<feature type="domain" description="Histidine kinase" evidence="10">
    <location>
        <begin position="359"/>
        <end position="568"/>
    </location>
</feature>
<dbReference type="InterPro" id="IPR036097">
    <property type="entry name" value="HisK_dim/P_sf"/>
</dbReference>
<dbReference type="Proteomes" id="UP000093281">
    <property type="component" value="Unassembled WGS sequence"/>
</dbReference>
<dbReference type="InterPro" id="IPR004358">
    <property type="entry name" value="Sig_transdc_His_kin-like_C"/>
</dbReference>